<evidence type="ECO:0000256" key="1">
    <source>
        <dbReference type="PROSITE-ProRule" id="PRU00221"/>
    </source>
</evidence>
<dbReference type="Proteomes" id="UP000637628">
    <property type="component" value="Unassembled WGS sequence"/>
</dbReference>
<name>A0ABQ3Z2U9_9ACTN</name>
<reference evidence="2 3" key="1">
    <citation type="submission" date="2021-01" db="EMBL/GenBank/DDBJ databases">
        <title>Whole genome shotgun sequence of Actinoplanes durhamensis NBRC 14914.</title>
        <authorList>
            <person name="Komaki H."/>
            <person name="Tamura T."/>
        </authorList>
    </citation>
    <scope>NUCLEOTIDE SEQUENCE [LARGE SCALE GENOMIC DNA]</scope>
    <source>
        <strain evidence="2 3">NBRC 14914</strain>
    </source>
</reference>
<dbReference type="RefSeq" id="WP_203730596.1">
    <property type="nucleotide sequence ID" value="NZ_BAAATX010000029.1"/>
</dbReference>
<accession>A0ABQ3Z2U9</accession>
<dbReference type="EMBL" id="BOML01000043">
    <property type="protein sequence ID" value="GIE04120.1"/>
    <property type="molecule type" value="Genomic_DNA"/>
</dbReference>
<proteinExistence type="predicted"/>
<organism evidence="2 3">
    <name type="scientific">Paractinoplanes durhamensis</name>
    <dbReference type="NCBI Taxonomy" id="113563"/>
    <lineage>
        <taxon>Bacteria</taxon>
        <taxon>Bacillati</taxon>
        <taxon>Actinomycetota</taxon>
        <taxon>Actinomycetes</taxon>
        <taxon>Micromonosporales</taxon>
        <taxon>Micromonosporaceae</taxon>
        <taxon>Paractinoplanes</taxon>
    </lineage>
</organism>
<evidence type="ECO:0000313" key="2">
    <source>
        <dbReference type="EMBL" id="GIE04120.1"/>
    </source>
</evidence>
<dbReference type="PROSITE" id="PS50082">
    <property type="entry name" value="WD_REPEATS_2"/>
    <property type="match status" value="1"/>
</dbReference>
<protein>
    <submittedName>
        <fullName evidence="2">Uncharacterized protein</fullName>
    </submittedName>
</protein>
<evidence type="ECO:0000313" key="3">
    <source>
        <dbReference type="Proteomes" id="UP000637628"/>
    </source>
</evidence>
<comment type="caution">
    <text evidence="2">The sequence shown here is derived from an EMBL/GenBank/DDBJ whole genome shotgun (WGS) entry which is preliminary data.</text>
</comment>
<dbReference type="InterPro" id="IPR001680">
    <property type="entry name" value="WD40_rpt"/>
</dbReference>
<sequence length="60" mass="6548">MDQWGQIRFTADSRTLIAGQGDWTVAVWRLDPGEAVERLCAVAAPAAHSENRAPPELCGR</sequence>
<keyword evidence="3" id="KW-1185">Reference proteome</keyword>
<keyword evidence="1" id="KW-0853">WD repeat</keyword>
<gene>
    <name evidence="2" type="ORF">Adu01nite_54700</name>
</gene>
<feature type="repeat" description="WD" evidence="1">
    <location>
        <begin position="7"/>
        <end position="38"/>
    </location>
</feature>